<feature type="transmembrane region" description="Helical" evidence="1">
    <location>
        <begin position="173"/>
        <end position="191"/>
    </location>
</feature>
<keyword evidence="1" id="KW-0812">Transmembrane</keyword>
<organism evidence="3 4">
    <name type="scientific">Brevibacillus reuszeri</name>
    <dbReference type="NCBI Taxonomy" id="54915"/>
    <lineage>
        <taxon>Bacteria</taxon>
        <taxon>Bacillati</taxon>
        <taxon>Bacillota</taxon>
        <taxon>Bacilli</taxon>
        <taxon>Bacillales</taxon>
        <taxon>Paenibacillaceae</taxon>
        <taxon>Brevibacillus</taxon>
    </lineage>
</organism>
<dbReference type="Proteomes" id="UP000036834">
    <property type="component" value="Unassembled WGS sequence"/>
</dbReference>
<feature type="transmembrane region" description="Helical" evidence="1">
    <location>
        <begin position="124"/>
        <end position="146"/>
    </location>
</feature>
<reference evidence="4" key="1">
    <citation type="submission" date="2015-07" db="EMBL/GenBank/DDBJ databases">
        <title>Genome sequencing project for genomic taxonomy and phylogenomics of Bacillus-like bacteria.</title>
        <authorList>
            <person name="Liu B."/>
            <person name="Wang J."/>
            <person name="Zhu Y."/>
            <person name="Liu G."/>
            <person name="Chen Q."/>
            <person name="Chen Z."/>
            <person name="Lan J."/>
            <person name="Che J."/>
            <person name="Ge C."/>
            <person name="Shi H."/>
            <person name="Pan Z."/>
            <person name="Liu X."/>
        </authorList>
    </citation>
    <scope>NUCLEOTIDE SEQUENCE [LARGE SCALE GENOMIC DNA]</scope>
    <source>
        <strain evidence="4">DSM 9887</strain>
    </source>
</reference>
<keyword evidence="1" id="KW-1133">Transmembrane helix</keyword>
<dbReference type="RefSeq" id="WP_049738897.1">
    <property type="nucleotide sequence ID" value="NZ_BJON01000015.1"/>
</dbReference>
<feature type="transmembrane region" description="Helical" evidence="1">
    <location>
        <begin position="83"/>
        <end position="104"/>
    </location>
</feature>
<dbReference type="STRING" id="54915.ADS79_13530"/>
<protein>
    <submittedName>
        <fullName evidence="3">Uncharacterized protein</fullName>
    </submittedName>
</protein>
<dbReference type="PATRIC" id="fig|54915.3.peg.1700"/>
<reference evidence="2 5" key="3">
    <citation type="submission" date="2019-06" db="EMBL/GenBank/DDBJ databases">
        <title>Whole genome shotgun sequence of Brevibacillus reuszeri NBRC 15719.</title>
        <authorList>
            <person name="Hosoyama A."/>
            <person name="Uohara A."/>
            <person name="Ohji S."/>
            <person name="Ichikawa N."/>
        </authorList>
    </citation>
    <scope>NUCLEOTIDE SEQUENCE [LARGE SCALE GENOMIC DNA]</scope>
    <source>
        <strain evidence="2 5">NBRC 15719</strain>
    </source>
</reference>
<sequence length="226" mass="26102">MKLFLFFLFSSFEYISIFIMMLILFRQKILIHLGKIAFLCIFLSLVSHFIRYTLQLNEFAIIVQIITMVASLRYLWNIQWFYSIVMAVISYCAFLAINVLTFILMNSLGLIRLDQLQEADGTGLAYMGYVLQLVTVCMCTVFIVIIRYLNRGWAFVPDGEKDIEYGKKENQQLLIASLIAFIAFGSILFIGNMWGNTTFTISFFVLACILATLFYLATKKDEAEYD</sequence>
<keyword evidence="5" id="KW-1185">Reference proteome</keyword>
<reference evidence="3" key="2">
    <citation type="submission" date="2015-07" db="EMBL/GenBank/DDBJ databases">
        <title>MeaNS - Measles Nucleotide Surveillance Program.</title>
        <authorList>
            <person name="Tran T."/>
            <person name="Druce J."/>
        </authorList>
    </citation>
    <scope>NUCLEOTIDE SEQUENCE</scope>
    <source>
        <strain evidence="3">DSM 9887</strain>
    </source>
</reference>
<name>A0A0K9YW60_9BACL</name>
<evidence type="ECO:0000313" key="2">
    <source>
        <dbReference type="EMBL" id="GED70102.1"/>
    </source>
</evidence>
<feature type="transmembrane region" description="Helical" evidence="1">
    <location>
        <begin position="6"/>
        <end position="24"/>
    </location>
</feature>
<evidence type="ECO:0000313" key="5">
    <source>
        <dbReference type="Proteomes" id="UP000319578"/>
    </source>
</evidence>
<dbReference type="OrthoDB" id="2475235at2"/>
<evidence type="ECO:0000256" key="1">
    <source>
        <dbReference type="SAM" id="Phobius"/>
    </source>
</evidence>
<evidence type="ECO:0000313" key="3">
    <source>
        <dbReference type="EMBL" id="KNB72852.1"/>
    </source>
</evidence>
<evidence type="ECO:0000313" key="4">
    <source>
        <dbReference type="Proteomes" id="UP000036834"/>
    </source>
</evidence>
<dbReference type="Proteomes" id="UP000319578">
    <property type="component" value="Unassembled WGS sequence"/>
</dbReference>
<dbReference type="EMBL" id="LGIQ01000007">
    <property type="protein sequence ID" value="KNB72852.1"/>
    <property type="molecule type" value="Genomic_DNA"/>
</dbReference>
<dbReference type="EMBL" id="BJON01000015">
    <property type="protein sequence ID" value="GED70102.1"/>
    <property type="molecule type" value="Genomic_DNA"/>
</dbReference>
<feature type="transmembrane region" description="Helical" evidence="1">
    <location>
        <begin position="197"/>
        <end position="217"/>
    </location>
</feature>
<comment type="caution">
    <text evidence="3">The sequence shown here is derived from an EMBL/GenBank/DDBJ whole genome shotgun (WGS) entry which is preliminary data.</text>
</comment>
<proteinExistence type="predicted"/>
<feature type="transmembrane region" description="Helical" evidence="1">
    <location>
        <begin position="36"/>
        <end position="53"/>
    </location>
</feature>
<accession>A0A0K9YW60</accession>
<keyword evidence="1" id="KW-0472">Membrane</keyword>
<gene>
    <name evidence="3" type="ORF">ADS79_13530</name>
    <name evidence="2" type="ORF">BRE01_38040</name>
</gene>
<feature type="transmembrane region" description="Helical" evidence="1">
    <location>
        <begin position="59"/>
        <end position="76"/>
    </location>
</feature>
<dbReference type="AlphaFoldDB" id="A0A0K9YW60"/>